<dbReference type="Proteomes" id="UP000263377">
    <property type="component" value="Unassembled WGS sequence"/>
</dbReference>
<evidence type="ECO:0000256" key="1">
    <source>
        <dbReference type="ARBA" id="ARBA00023002"/>
    </source>
</evidence>
<dbReference type="GO" id="GO:0016491">
    <property type="term" value="F:oxidoreductase activity"/>
    <property type="evidence" value="ECO:0007669"/>
    <property type="project" value="UniProtKB-KW"/>
</dbReference>
<dbReference type="PANTHER" id="PTHR14239:SF10">
    <property type="entry name" value="REDUCTASE"/>
    <property type="match status" value="1"/>
</dbReference>
<evidence type="ECO:0000259" key="2">
    <source>
        <dbReference type="Pfam" id="PF03807"/>
    </source>
</evidence>
<dbReference type="InterPro" id="IPR051267">
    <property type="entry name" value="STEAP_metalloreductase"/>
</dbReference>
<gene>
    <name evidence="3" type="ORF">DR950_10230</name>
</gene>
<protein>
    <submittedName>
        <fullName evidence="3">NADP oxidoreductase</fullName>
    </submittedName>
</protein>
<dbReference type="Gene3D" id="3.40.50.720">
    <property type="entry name" value="NAD(P)-binding Rossmann-like Domain"/>
    <property type="match status" value="1"/>
</dbReference>
<evidence type="ECO:0000313" key="4">
    <source>
        <dbReference type="Proteomes" id="UP000263377"/>
    </source>
</evidence>
<dbReference type="Pfam" id="PF03807">
    <property type="entry name" value="F420_oxidored"/>
    <property type="match status" value="1"/>
</dbReference>
<organism evidence="3 4">
    <name type="scientific">Kitasatospora xanthocidica</name>
    <dbReference type="NCBI Taxonomy" id="83382"/>
    <lineage>
        <taxon>Bacteria</taxon>
        <taxon>Bacillati</taxon>
        <taxon>Actinomycetota</taxon>
        <taxon>Actinomycetes</taxon>
        <taxon>Kitasatosporales</taxon>
        <taxon>Streptomycetaceae</taxon>
        <taxon>Kitasatospora</taxon>
    </lineage>
</organism>
<accession>A0A373A5B0</accession>
<dbReference type="InterPro" id="IPR028939">
    <property type="entry name" value="P5C_Rdtase_cat_N"/>
</dbReference>
<keyword evidence="4" id="KW-1185">Reference proteome</keyword>
<evidence type="ECO:0000313" key="3">
    <source>
        <dbReference type="EMBL" id="RGD62777.1"/>
    </source>
</evidence>
<dbReference type="AlphaFoldDB" id="A0A373A5B0"/>
<keyword evidence="1" id="KW-0560">Oxidoreductase</keyword>
<dbReference type="PANTHER" id="PTHR14239">
    <property type="entry name" value="DUDULIN-RELATED"/>
    <property type="match status" value="1"/>
</dbReference>
<dbReference type="SUPFAM" id="SSF51735">
    <property type="entry name" value="NAD(P)-binding Rossmann-fold domains"/>
    <property type="match status" value="1"/>
</dbReference>
<sequence>MRIGIIGTGAMARVLGTRWAGAGHDVLVGGRDTGRAAELADQLGGRAGAPRDAVEHGLDAVLLAVPYAAAIGVVSGLADAARGRTLVDCTNPIAPGFVLETHGGPSAAERIAAAAPGASVVKAFNLCHESVWRRTPTVFDGRPLAVPLCGDDAPALDTVGHLVRDLGCVPLNGGGLDRAGLLEATAAFLIGLWVGEGADAQAIAPPLEYAGIDPS</sequence>
<feature type="domain" description="Pyrroline-5-carboxylate reductase catalytic N-terminal" evidence="2">
    <location>
        <begin position="2"/>
        <end position="92"/>
    </location>
</feature>
<dbReference type="EMBL" id="QVIG01000001">
    <property type="protein sequence ID" value="RGD62777.1"/>
    <property type="molecule type" value="Genomic_DNA"/>
</dbReference>
<comment type="caution">
    <text evidence="3">The sequence shown here is derived from an EMBL/GenBank/DDBJ whole genome shotgun (WGS) entry which is preliminary data.</text>
</comment>
<proteinExistence type="predicted"/>
<name>A0A373A5B0_9ACTN</name>
<dbReference type="InterPro" id="IPR036291">
    <property type="entry name" value="NAD(P)-bd_dom_sf"/>
</dbReference>
<reference evidence="3 4" key="1">
    <citation type="submission" date="2018-08" db="EMBL/GenBank/DDBJ databases">
        <title>Diversity &amp; Physiological Properties of Lignin-Decomposing Actinobacteria from Soil.</title>
        <authorList>
            <person name="Roh S.G."/>
            <person name="Kim S.B."/>
        </authorList>
    </citation>
    <scope>NUCLEOTIDE SEQUENCE [LARGE SCALE GENOMIC DNA]</scope>
    <source>
        <strain evidence="3 4">MMS17-GH009</strain>
    </source>
</reference>
<dbReference type="RefSeq" id="WP_117491443.1">
    <property type="nucleotide sequence ID" value="NZ_QVIG01000001.1"/>
</dbReference>